<comment type="caution">
    <text evidence="10">The sequence shown here is derived from an EMBL/GenBank/DDBJ whole genome shotgun (WGS) entry which is preliminary data.</text>
</comment>
<dbReference type="PROSITE" id="PS00518">
    <property type="entry name" value="ZF_RING_1"/>
    <property type="match status" value="1"/>
</dbReference>
<feature type="compositionally biased region" description="Low complexity" evidence="7">
    <location>
        <begin position="708"/>
        <end position="727"/>
    </location>
</feature>
<keyword evidence="1 6" id="KW-0479">Metal-binding</keyword>
<feature type="region of interest" description="Disordered" evidence="7">
    <location>
        <begin position="27"/>
        <end position="62"/>
    </location>
</feature>
<reference evidence="10" key="1">
    <citation type="submission" date="2024-06" db="EMBL/GenBank/DDBJ databases">
        <authorList>
            <person name="Liu X."/>
            <person name="Lenzi L."/>
            <person name="Haldenby T S."/>
            <person name="Uol C."/>
        </authorList>
    </citation>
    <scope>NUCLEOTIDE SEQUENCE</scope>
</reference>
<dbReference type="InterPro" id="IPR017907">
    <property type="entry name" value="Znf_RING_CS"/>
</dbReference>
<evidence type="ECO:0000256" key="5">
    <source>
        <dbReference type="PROSITE-ProRule" id="PRU00175"/>
    </source>
</evidence>
<dbReference type="EMBL" id="CAXLJL010000711">
    <property type="protein sequence ID" value="CAL5140298.1"/>
    <property type="molecule type" value="Genomic_DNA"/>
</dbReference>
<keyword evidence="4 6" id="KW-0106">Calcium</keyword>
<dbReference type="InterPro" id="IPR013083">
    <property type="entry name" value="Znf_RING/FYVE/PHD"/>
</dbReference>
<feature type="compositionally biased region" description="Low complexity" evidence="7">
    <location>
        <begin position="27"/>
        <end position="53"/>
    </location>
</feature>
<comment type="pathway">
    <text evidence="6">Protein modification; protein ubiquitination.</text>
</comment>
<dbReference type="Gene3D" id="1.10.238.10">
    <property type="entry name" value="EF-hand"/>
    <property type="match status" value="1"/>
</dbReference>
<accession>A0AAV2TUL9</accession>
<comment type="domain">
    <text evidence="6">The N-terminus is composed of the phosphotyrosine binding (PTB) domain, a short linker region and the RING-type zinc finger. The PTB domain, which is also called TKB (tyrosine kinase binding) domain, is composed of three different subdomains: a four-helix bundle (4H), a calcium-binding EF hand and a divergent SH2 domain.</text>
</comment>
<keyword evidence="6" id="KW-0833">Ubl conjugation pathway</keyword>
<dbReference type="Gene3D" id="3.30.40.10">
    <property type="entry name" value="Zinc/RING finger domain, C3HC4 (zinc finger)"/>
    <property type="match status" value="1"/>
</dbReference>
<dbReference type="AlphaFoldDB" id="A0AAV2TUL9"/>
<evidence type="ECO:0000259" key="8">
    <source>
        <dbReference type="PROSITE" id="PS50089"/>
    </source>
</evidence>
<proteinExistence type="predicted"/>
<gene>
    <name evidence="10" type="ORF">CDAUBV1_LOCUS15462</name>
</gene>
<dbReference type="FunFam" id="3.30.40.10:FF:000015">
    <property type="entry name" value="E3 ubiquitin-protein ligase CBL"/>
    <property type="match status" value="1"/>
</dbReference>
<dbReference type="GO" id="GO:0045121">
    <property type="term" value="C:membrane raft"/>
    <property type="evidence" value="ECO:0007669"/>
    <property type="project" value="TreeGrafter"/>
</dbReference>
<dbReference type="GO" id="GO:0008270">
    <property type="term" value="F:zinc ion binding"/>
    <property type="evidence" value="ECO:0007669"/>
    <property type="project" value="UniProtKB-KW"/>
</dbReference>
<organism evidence="10 11">
    <name type="scientific">Calicophoron daubneyi</name>
    <name type="common">Rumen fluke</name>
    <name type="synonym">Paramphistomum daubneyi</name>
    <dbReference type="NCBI Taxonomy" id="300641"/>
    <lineage>
        <taxon>Eukaryota</taxon>
        <taxon>Metazoa</taxon>
        <taxon>Spiralia</taxon>
        <taxon>Lophotrochozoa</taxon>
        <taxon>Platyhelminthes</taxon>
        <taxon>Trematoda</taxon>
        <taxon>Digenea</taxon>
        <taxon>Plagiorchiida</taxon>
        <taxon>Pronocephalata</taxon>
        <taxon>Paramphistomoidea</taxon>
        <taxon>Paramphistomidae</taxon>
        <taxon>Calicophoron</taxon>
    </lineage>
</organism>
<dbReference type="Pfam" id="PF02762">
    <property type="entry name" value="Cbl_N3"/>
    <property type="match status" value="1"/>
</dbReference>
<dbReference type="Pfam" id="PF13920">
    <property type="entry name" value="zf-C3HC4_3"/>
    <property type="match status" value="1"/>
</dbReference>
<evidence type="ECO:0000256" key="7">
    <source>
        <dbReference type="SAM" id="MobiDB-lite"/>
    </source>
</evidence>
<dbReference type="InterPro" id="IPR014741">
    <property type="entry name" value="Adaptor_Cbl_EF_hand-like"/>
</dbReference>
<keyword evidence="3 6" id="KW-0862">Zinc</keyword>
<keyword evidence="2 5" id="KW-0863">Zinc-finger</keyword>
<evidence type="ECO:0000256" key="1">
    <source>
        <dbReference type="ARBA" id="ARBA00022723"/>
    </source>
</evidence>
<dbReference type="SUPFAM" id="SSF47668">
    <property type="entry name" value="N-terminal domain of cbl (N-cbl)"/>
    <property type="match status" value="1"/>
</dbReference>
<evidence type="ECO:0000313" key="11">
    <source>
        <dbReference type="Proteomes" id="UP001497525"/>
    </source>
</evidence>
<dbReference type="PROSITE" id="PS51506">
    <property type="entry name" value="CBL_PTB"/>
    <property type="match status" value="1"/>
</dbReference>
<dbReference type="GO" id="GO:0061630">
    <property type="term" value="F:ubiquitin protein ligase activity"/>
    <property type="evidence" value="ECO:0007669"/>
    <property type="project" value="UniProtKB-EC"/>
</dbReference>
<feature type="region of interest" description="Disordered" evidence="7">
    <location>
        <begin position="553"/>
        <end position="573"/>
    </location>
</feature>
<dbReference type="PROSITE" id="PS50089">
    <property type="entry name" value="ZF_RING_2"/>
    <property type="match status" value="1"/>
</dbReference>
<dbReference type="SUPFAM" id="SSF47473">
    <property type="entry name" value="EF-hand"/>
    <property type="match status" value="1"/>
</dbReference>
<dbReference type="EC" id="2.3.2.27" evidence="6"/>
<dbReference type="InterPro" id="IPR024162">
    <property type="entry name" value="Adaptor_Cbl"/>
</dbReference>
<feature type="region of interest" description="Disordered" evidence="7">
    <location>
        <begin position="708"/>
        <end position="763"/>
    </location>
</feature>
<dbReference type="InterPro" id="IPR036537">
    <property type="entry name" value="Adaptor_Cbl_N_dom_sf"/>
</dbReference>
<dbReference type="PANTHER" id="PTHR23007">
    <property type="entry name" value="CBL"/>
    <property type="match status" value="1"/>
</dbReference>
<feature type="compositionally biased region" description="Polar residues" evidence="7">
    <location>
        <begin position="496"/>
        <end position="507"/>
    </location>
</feature>
<dbReference type="Gene3D" id="1.20.930.20">
    <property type="entry name" value="Adaptor protein Cbl, N-terminal domain"/>
    <property type="match status" value="1"/>
</dbReference>
<feature type="compositionally biased region" description="Polar residues" evidence="7">
    <location>
        <begin position="728"/>
        <end position="740"/>
    </location>
</feature>
<dbReference type="Gene3D" id="3.30.505.10">
    <property type="entry name" value="SH2 domain"/>
    <property type="match status" value="1"/>
</dbReference>
<feature type="domain" description="Cbl-PTB" evidence="9">
    <location>
        <begin position="65"/>
        <end position="373"/>
    </location>
</feature>
<dbReference type="Proteomes" id="UP001497525">
    <property type="component" value="Unassembled WGS sequence"/>
</dbReference>
<evidence type="ECO:0000256" key="2">
    <source>
        <dbReference type="ARBA" id="ARBA00022771"/>
    </source>
</evidence>
<dbReference type="InterPro" id="IPR024159">
    <property type="entry name" value="Cbl_PTB"/>
</dbReference>
<dbReference type="CDD" id="cd09920">
    <property type="entry name" value="SH2_Cbl-b_TKB"/>
    <property type="match status" value="1"/>
</dbReference>
<evidence type="ECO:0000256" key="4">
    <source>
        <dbReference type="ARBA" id="ARBA00022837"/>
    </source>
</evidence>
<dbReference type="SMART" id="SM00184">
    <property type="entry name" value="RING"/>
    <property type="match status" value="1"/>
</dbReference>
<feature type="domain" description="RING-type" evidence="8">
    <location>
        <begin position="404"/>
        <end position="444"/>
    </location>
</feature>
<sequence>MTSSATVSGKNLFSNWDRGSKSLICTGNSTSSNGSSDGNSSGSSSSSSLSTESLPGPWTVGNRTHLNTEAVDRKTVESCYKWLDRVVRLCEQPRLNLKNSPPYLLDITPDIYDRLQSIVNHYKNNYETLMQIDYFRVYVSTLIEKCKRVTKVFKEAREKIFDPHSHARFRLTKLSLVFSHLLKDLEALFPDGQFCGSTFRITKPDAAKWWSANFGDQLIVSWPVFQAGLLHSFHVDSNGQLLALRNTIDLTCNKYVSIFEFDVFTRLFQPWRNILETWKALAVLHPGYMAFMTYDEVKAVLRPLRNDPGPGSYVFRLSCTKLGQWAIGYITKDLKILQTIIQNKSLAQALLDGEREGFYLYPNGKRSMSNLLYQLVHNLPQVHLQVTQEQYEVYCDMGSTFELCKICDANNKDVQLEPCGHLICRNCLLSCQSTGHNQTCPFCRLEIKGIEDVVVDPYQPAENNAYRTSKSPVNDKTPQNENPPLSGPVRIDPLGFSSSTQGPLSKSCNLTPALSQTNFTTHRQSLTKPPPVPPRNPCAATSLLIETISKRDDCGRSSETIRPTHSECARNSHTSQSSDVQSCALSTSAVLHVNTSGHVTSICSYSRVNGRPCLCVNNFAYDSSSARPPSCMPCSLSTPSQATESKPFATRTDLSASTVLPSAIGRPNATDLNYAQLELTYSDSENDRIVMDTCSLPLRMTTSCDISSIASTSPSTKSSTCDPKTSTLSYASADSNSRSQTLKDHKRPLVLEPPQKHSTKPVQETLDSHIIYLRSIHADMSEEEAKLLLSITQDQPQMASQIWTYFMPRPNRCQL</sequence>
<dbReference type="GO" id="GO:0005886">
    <property type="term" value="C:plasma membrane"/>
    <property type="evidence" value="ECO:0007669"/>
    <property type="project" value="TreeGrafter"/>
</dbReference>
<dbReference type="Pfam" id="PF02761">
    <property type="entry name" value="Cbl_N2"/>
    <property type="match status" value="1"/>
</dbReference>
<feature type="compositionally biased region" description="Polar residues" evidence="7">
    <location>
        <begin position="461"/>
        <end position="483"/>
    </location>
</feature>
<dbReference type="GO" id="GO:0017124">
    <property type="term" value="F:SH3 domain binding"/>
    <property type="evidence" value="ECO:0007669"/>
    <property type="project" value="TreeGrafter"/>
</dbReference>
<comment type="function">
    <text evidence="6">E3 ubiquitin-protein ligase which accepts ubiquitin from specific E2 ubiquitin-conjugating enzymes, and transfers it to substrates, generally promoting their degradation by the proteasome.</text>
</comment>
<evidence type="ECO:0000259" key="9">
    <source>
        <dbReference type="PROSITE" id="PS51506"/>
    </source>
</evidence>
<dbReference type="InterPro" id="IPR036860">
    <property type="entry name" value="SH2_dom_sf"/>
</dbReference>
<dbReference type="InterPro" id="IPR011992">
    <property type="entry name" value="EF-hand-dom_pair"/>
</dbReference>
<feature type="region of interest" description="Disordered" evidence="7">
    <location>
        <begin position="461"/>
        <end position="507"/>
    </location>
</feature>
<dbReference type="GO" id="GO:0005509">
    <property type="term" value="F:calcium ion binding"/>
    <property type="evidence" value="ECO:0007669"/>
    <property type="project" value="UniProtKB-UniRule"/>
</dbReference>
<protein>
    <recommendedName>
        <fullName evidence="6">E3 ubiquitin-protein ligase CBL</fullName>
        <ecNumber evidence="6">2.3.2.27</ecNumber>
    </recommendedName>
</protein>
<evidence type="ECO:0000313" key="10">
    <source>
        <dbReference type="EMBL" id="CAL5140298.1"/>
    </source>
</evidence>
<dbReference type="InterPro" id="IPR014742">
    <property type="entry name" value="Adaptor_Cbl_SH2-like"/>
</dbReference>
<dbReference type="GO" id="GO:0023051">
    <property type="term" value="P:regulation of signaling"/>
    <property type="evidence" value="ECO:0007669"/>
    <property type="project" value="InterPro"/>
</dbReference>
<name>A0AAV2TUL9_CALDB</name>
<dbReference type="SUPFAM" id="SSF55550">
    <property type="entry name" value="SH2 domain"/>
    <property type="match status" value="1"/>
</dbReference>
<dbReference type="GO" id="GO:0001784">
    <property type="term" value="F:phosphotyrosine residue binding"/>
    <property type="evidence" value="ECO:0007669"/>
    <property type="project" value="UniProtKB-UniRule"/>
</dbReference>
<dbReference type="Pfam" id="PF02262">
    <property type="entry name" value="Cbl_N"/>
    <property type="match status" value="1"/>
</dbReference>
<evidence type="ECO:0000256" key="6">
    <source>
        <dbReference type="RuleBase" id="RU367001"/>
    </source>
</evidence>
<keyword evidence="6" id="KW-0808">Transferase</keyword>
<comment type="catalytic activity">
    <reaction evidence="6">
        <text>S-ubiquitinyl-[E2 ubiquitin-conjugating enzyme]-L-cysteine + [acceptor protein]-L-lysine = [E2 ubiquitin-conjugating enzyme]-L-cysteine + N(6)-ubiquitinyl-[acceptor protein]-L-lysine.</text>
        <dbReference type="EC" id="2.3.2.27"/>
    </reaction>
</comment>
<evidence type="ECO:0000256" key="3">
    <source>
        <dbReference type="ARBA" id="ARBA00022833"/>
    </source>
</evidence>
<dbReference type="InterPro" id="IPR003153">
    <property type="entry name" value="Adaptor_Cbl_N_hlx"/>
</dbReference>
<dbReference type="GO" id="GO:0007166">
    <property type="term" value="P:cell surface receptor signaling pathway"/>
    <property type="evidence" value="ECO:0007669"/>
    <property type="project" value="InterPro"/>
</dbReference>
<dbReference type="InterPro" id="IPR001841">
    <property type="entry name" value="Znf_RING"/>
</dbReference>
<dbReference type="SUPFAM" id="SSF57850">
    <property type="entry name" value="RING/U-box"/>
    <property type="match status" value="1"/>
</dbReference>
<dbReference type="PANTHER" id="PTHR23007:SF11">
    <property type="entry name" value="E3 UBIQUITIN-PROTEIN LIGASE CBL"/>
    <property type="match status" value="1"/>
</dbReference>